<protein>
    <submittedName>
        <fullName evidence="1">Uncharacterized protein</fullName>
    </submittedName>
</protein>
<dbReference type="AlphaFoldDB" id="A0AAP4LC41"/>
<sequence length="80" mass="9120">MGKMTFVVEFDDGKEPTVSADMDVAGGRVVAASWIDYREDFFTTEQRDVIAGMVEEAEWHDHVEEKMATDIMVKVELLTY</sequence>
<reference evidence="1 2" key="1">
    <citation type="submission" date="2023-06" db="EMBL/GenBank/DDBJ databases">
        <title>Identification and characterization of antibiotic-resistant Gram-negative bacteria.</title>
        <authorList>
            <person name="Cho G.-S."/>
            <person name="Lee J."/>
            <person name="Tai E."/>
            <person name="Jeong S."/>
            <person name="Kim I."/>
            <person name="Kim B.-E."/>
            <person name="Jeong M.-I."/>
            <person name="Oh K.-K."/>
            <person name="Franz C.M.A.P."/>
        </authorList>
    </citation>
    <scope>NUCLEOTIDE SEQUENCE [LARGE SCALE GENOMIC DNA]</scope>
    <source>
        <strain evidence="1 2">V106_12</strain>
    </source>
</reference>
<dbReference type="Proteomes" id="UP001223214">
    <property type="component" value="Unassembled WGS sequence"/>
</dbReference>
<proteinExistence type="predicted"/>
<keyword evidence="2" id="KW-1185">Reference proteome</keyword>
<gene>
    <name evidence="1" type="ORF">QQF32_19495</name>
</gene>
<accession>A0AAP4LC41</accession>
<name>A0AAP4LC41_9ENTR</name>
<dbReference type="EMBL" id="JASSOM010000072">
    <property type="protein sequence ID" value="MDK9365385.1"/>
    <property type="molecule type" value="Genomic_DNA"/>
</dbReference>
<evidence type="ECO:0000313" key="1">
    <source>
        <dbReference type="EMBL" id="MDK9365385.1"/>
    </source>
</evidence>
<organism evidence="1 2">
    <name type="scientific">Lelliottia wanjuensis</name>
    <dbReference type="NCBI Taxonomy" id="3050585"/>
    <lineage>
        <taxon>Bacteria</taxon>
        <taxon>Pseudomonadati</taxon>
        <taxon>Pseudomonadota</taxon>
        <taxon>Gammaproteobacteria</taxon>
        <taxon>Enterobacterales</taxon>
        <taxon>Enterobacteriaceae</taxon>
        <taxon>Lelliottia</taxon>
    </lineage>
</organism>
<comment type="caution">
    <text evidence="1">The sequence shown here is derived from an EMBL/GenBank/DDBJ whole genome shotgun (WGS) entry which is preliminary data.</text>
</comment>
<dbReference type="RefSeq" id="WP_285150111.1">
    <property type="nucleotide sequence ID" value="NZ_JASSOM010000072.1"/>
</dbReference>
<evidence type="ECO:0000313" key="2">
    <source>
        <dbReference type="Proteomes" id="UP001223214"/>
    </source>
</evidence>